<evidence type="ECO:0000313" key="1">
    <source>
        <dbReference type="EMBL" id="SDT46582.1"/>
    </source>
</evidence>
<keyword evidence="2" id="KW-1185">Reference proteome</keyword>
<dbReference type="Gene3D" id="3.40.50.2000">
    <property type="entry name" value="Glycogen Phosphorylase B"/>
    <property type="match status" value="1"/>
</dbReference>
<dbReference type="AlphaFoldDB" id="A0A1H2ALD6"/>
<gene>
    <name evidence="1" type="ORF">SAMN05216490_3586</name>
</gene>
<dbReference type="EMBL" id="LT629740">
    <property type="protein sequence ID" value="SDT46582.1"/>
    <property type="molecule type" value="Genomic_DNA"/>
</dbReference>
<dbReference type="Proteomes" id="UP000199679">
    <property type="component" value="Chromosome I"/>
</dbReference>
<dbReference type="OrthoDB" id="925984at2"/>
<dbReference type="RefSeq" id="WP_157682218.1">
    <property type="nucleotide sequence ID" value="NZ_LT629740.1"/>
</dbReference>
<sequence length="369" mass="42235">MKKKDIVILANIEWLFLKQRHQNLAENLVDFGYNVVFVESAAKRNPQIADIPRIFSRLLKSVKTQTPHSDAAVNVVSPFVLPSTFKINRLFNKLFFVKKLASKISSYFKNDECILIIYAPTSTNLQLIDFLKPSKVIYDCVSNFEAFKEMPADTVQIENQLIKEANAVVVDCEFLLQKHTALSKTIKIIEPAVDFKLFNRFFKPQSRTKLRKLIYYGQVDPLKIDINLLNFLAEKGILITIVGGVKSTDISNLIEILPVVKSDQLPEIINKFDAIILPYNVNEYTNGIIPAKFYECFATGLPIVATKMYNFLRYENLLITGNTYDEILEQINLFTISSDTEHALERIKIAQNNSWQKFTENFSDVIETA</sequence>
<reference evidence="1 2" key="1">
    <citation type="submission" date="2016-10" db="EMBL/GenBank/DDBJ databases">
        <authorList>
            <person name="de Groot N.N."/>
        </authorList>
    </citation>
    <scope>NUCLEOTIDE SEQUENCE [LARGE SCALE GENOMIC DNA]</scope>
    <source>
        <strain evidence="1 2">MP1X4</strain>
    </source>
</reference>
<dbReference type="STRING" id="652787.SAMN05216490_3586"/>
<evidence type="ECO:0000313" key="2">
    <source>
        <dbReference type="Proteomes" id="UP000199679"/>
    </source>
</evidence>
<proteinExistence type="predicted"/>
<protein>
    <submittedName>
        <fullName evidence="1">Uncharacterized protein</fullName>
    </submittedName>
</protein>
<organism evidence="1 2">
    <name type="scientific">Mucilaginibacter mallensis</name>
    <dbReference type="NCBI Taxonomy" id="652787"/>
    <lineage>
        <taxon>Bacteria</taxon>
        <taxon>Pseudomonadati</taxon>
        <taxon>Bacteroidota</taxon>
        <taxon>Sphingobacteriia</taxon>
        <taxon>Sphingobacteriales</taxon>
        <taxon>Sphingobacteriaceae</taxon>
        <taxon>Mucilaginibacter</taxon>
    </lineage>
</organism>
<dbReference type="SUPFAM" id="SSF53756">
    <property type="entry name" value="UDP-Glycosyltransferase/glycogen phosphorylase"/>
    <property type="match status" value="1"/>
</dbReference>
<accession>A0A1H2ALD6</accession>
<name>A0A1H2ALD6_MUCMA</name>